<dbReference type="AlphaFoldDB" id="A0AAJ6BQ41"/>
<evidence type="ECO:0000313" key="2">
    <source>
        <dbReference type="EMBL" id="WEK47861.1"/>
    </source>
</evidence>
<dbReference type="EMBL" id="CP119316">
    <property type="protein sequence ID" value="WEK47861.1"/>
    <property type="molecule type" value="Genomic_DNA"/>
</dbReference>
<dbReference type="GO" id="GO:0004497">
    <property type="term" value="F:monooxygenase activity"/>
    <property type="evidence" value="ECO:0007669"/>
    <property type="project" value="UniProtKB-KW"/>
</dbReference>
<keyword evidence="2" id="KW-0560">Oxidoreductase</keyword>
<reference evidence="2" key="1">
    <citation type="submission" date="2023-03" db="EMBL/GenBank/DDBJ databases">
        <title>Andean soil-derived lignocellulolytic bacterial consortium as a source of novel taxa and putative plastic-active enzymes.</title>
        <authorList>
            <person name="Diaz-Garcia L."/>
            <person name="Chuvochina M."/>
            <person name="Feuerriegel G."/>
            <person name="Bunk B."/>
            <person name="Sproer C."/>
            <person name="Streit W.R."/>
            <person name="Rodriguez L.M."/>
            <person name="Overmann J."/>
            <person name="Jimenez D.J."/>
        </authorList>
    </citation>
    <scope>NUCLEOTIDE SEQUENCE</scope>
    <source>
        <strain evidence="2">MAG 26</strain>
    </source>
</reference>
<evidence type="ECO:0000313" key="3">
    <source>
        <dbReference type="Proteomes" id="UP001218362"/>
    </source>
</evidence>
<dbReference type="SUPFAM" id="SSF54909">
    <property type="entry name" value="Dimeric alpha+beta barrel"/>
    <property type="match status" value="1"/>
</dbReference>
<gene>
    <name evidence="2" type="ORF">P0Y56_06090</name>
</gene>
<keyword evidence="2" id="KW-0503">Monooxygenase</keyword>
<feature type="domain" description="ABM" evidence="1">
    <location>
        <begin position="22"/>
        <end position="117"/>
    </location>
</feature>
<dbReference type="Proteomes" id="UP001218362">
    <property type="component" value="Chromosome"/>
</dbReference>
<dbReference type="KEGG" id="acob:P0Y56_06090"/>
<dbReference type="Gene3D" id="3.30.70.100">
    <property type="match status" value="1"/>
</dbReference>
<dbReference type="InterPro" id="IPR007138">
    <property type="entry name" value="ABM_dom"/>
</dbReference>
<sequence>MGDGFRGCARPIHSHDPELGMIRSLLRMKVKPGRERAFAALFEERQIPERAMAIPGCLSVELSIIDAGEILSTALWASPEAYQGWLNSPGRVDDIAALLPLLANVPDAVSPSEICEILLTSSQPVSGD</sequence>
<proteinExistence type="predicted"/>
<protein>
    <submittedName>
        <fullName evidence="2">Antibiotic biosynthesis monooxygenase</fullName>
    </submittedName>
</protein>
<dbReference type="InterPro" id="IPR011008">
    <property type="entry name" value="Dimeric_a/b-barrel"/>
</dbReference>
<name>A0AAJ6BQ41_9SPHN</name>
<evidence type="ECO:0000259" key="1">
    <source>
        <dbReference type="PROSITE" id="PS51725"/>
    </source>
</evidence>
<dbReference type="Pfam" id="PF03992">
    <property type="entry name" value="ABM"/>
    <property type="match status" value="1"/>
</dbReference>
<dbReference type="PROSITE" id="PS51725">
    <property type="entry name" value="ABM"/>
    <property type="match status" value="1"/>
</dbReference>
<accession>A0AAJ6BQ41</accession>
<organism evidence="2 3">
    <name type="scientific">Candidatus Andeanibacterium colombiense</name>
    <dbReference type="NCBI Taxonomy" id="3121345"/>
    <lineage>
        <taxon>Bacteria</taxon>
        <taxon>Pseudomonadati</taxon>
        <taxon>Pseudomonadota</taxon>
        <taxon>Alphaproteobacteria</taxon>
        <taxon>Sphingomonadales</taxon>
        <taxon>Sphingomonadaceae</taxon>
        <taxon>Candidatus Andeanibacterium</taxon>
    </lineage>
</organism>